<dbReference type="EC" id="3.1.-.-" evidence="10"/>
<accession>A0A8I6RNB9</accession>
<evidence type="ECO:0000256" key="2">
    <source>
        <dbReference type="ARBA" id="ARBA00022759"/>
    </source>
</evidence>
<dbReference type="Pfam" id="PF01541">
    <property type="entry name" value="GIY-YIG"/>
    <property type="match status" value="1"/>
</dbReference>
<keyword evidence="6" id="KW-0862">Zinc</keyword>
<keyword evidence="1 10" id="KW-0540">Nuclease</keyword>
<evidence type="ECO:0000256" key="5">
    <source>
        <dbReference type="ARBA" id="ARBA00022801"/>
    </source>
</evidence>
<keyword evidence="8 10" id="KW-0234">DNA repair</keyword>
<evidence type="ECO:0000256" key="4">
    <source>
        <dbReference type="ARBA" id="ARBA00022771"/>
    </source>
</evidence>
<dbReference type="GO" id="GO:0008821">
    <property type="term" value="F:crossover junction DNA endonuclease activity"/>
    <property type="evidence" value="ECO:0007669"/>
    <property type="project" value="TreeGrafter"/>
</dbReference>
<dbReference type="GO" id="GO:0017108">
    <property type="term" value="F:5'-flap endonuclease activity"/>
    <property type="evidence" value="ECO:0007669"/>
    <property type="project" value="InterPro"/>
</dbReference>
<keyword evidence="4" id="KW-0479">Metal-binding</keyword>
<dbReference type="InterPro" id="IPR048749">
    <property type="entry name" value="SLX1_C"/>
</dbReference>
<comment type="subunit">
    <text evidence="10">Forms a heterodimer with a member of the SLX4 family.</text>
</comment>
<keyword evidence="9 10" id="KW-0539">Nucleus</keyword>
<evidence type="ECO:0000256" key="8">
    <source>
        <dbReference type="ARBA" id="ARBA00023204"/>
    </source>
</evidence>
<dbReference type="HAMAP" id="MF_03100">
    <property type="entry name" value="Endonuc_su_Slx1"/>
    <property type="match status" value="1"/>
</dbReference>
<dbReference type="Proteomes" id="UP000494040">
    <property type="component" value="Unassembled WGS sequence"/>
</dbReference>
<dbReference type="SUPFAM" id="SSF82771">
    <property type="entry name" value="GIY-YIG endonuclease"/>
    <property type="match status" value="1"/>
</dbReference>
<keyword evidence="13" id="KW-1185">Reference proteome</keyword>
<dbReference type="InterPro" id="IPR035901">
    <property type="entry name" value="GIY-YIG_endonuc_sf"/>
</dbReference>
<evidence type="ECO:0000256" key="10">
    <source>
        <dbReference type="HAMAP-Rule" id="MF_03100"/>
    </source>
</evidence>
<dbReference type="GO" id="GO:0033557">
    <property type="term" value="C:Slx1-Slx4 complex"/>
    <property type="evidence" value="ECO:0007669"/>
    <property type="project" value="UniProtKB-UniRule"/>
</dbReference>
<dbReference type="Pfam" id="PF21202">
    <property type="entry name" value="SLX1_C"/>
    <property type="match status" value="1"/>
</dbReference>
<dbReference type="InterPro" id="IPR013083">
    <property type="entry name" value="Znf_RING/FYVE/PHD"/>
</dbReference>
<keyword evidence="3 10" id="KW-0227">DNA damage</keyword>
<protein>
    <recommendedName>
        <fullName evidence="10">Structure-specific endonuclease subunit SLX1 homolog</fullName>
        <ecNumber evidence="10">3.1.-.-</ecNumber>
    </recommendedName>
</protein>
<keyword evidence="7 10" id="KW-0233">DNA recombination</keyword>
<dbReference type="EnsemblMetazoa" id="XM_014393110.2">
    <property type="protein sequence ID" value="XP_014248596.1"/>
    <property type="gene ID" value="LOC106666153"/>
</dbReference>
<comment type="caution">
    <text evidence="10">Lacks conserved residue(s) required for the propagation of feature annotation.</text>
</comment>
<evidence type="ECO:0000256" key="3">
    <source>
        <dbReference type="ARBA" id="ARBA00022763"/>
    </source>
</evidence>
<evidence type="ECO:0000256" key="6">
    <source>
        <dbReference type="ARBA" id="ARBA00022833"/>
    </source>
</evidence>
<comment type="subcellular location">
    <subcellularLocation>
        <location evidence="10">Nucleus</location>
    </subcellularLocation>
</comment>
<dbReference type="InterPro" id="IPR027520">
    <property type="entry name" value="Slx1"/>
</dbReference>
<dbReference type="GO" id="GO:0008270">
    <property type="term" value="F:zinc ion binding"/>
    <property type="evidence" value="ECO:0007669"/>
    <property type="project" value="UniProtKB-KW"/>
</dbReference>
<dbReference type="PANTHER" id="PTHR20208">
    <property type="entry name" value="STRUCTURE-SPECIFIC ENDONUCLEASE SUBUNIT SLX1"/>
    <property type="match status" value="1"/>
</dbReference>
<dbReference type="InterPro" id="IPR000305">
    <property type="entry name" value="GIY-YIG_endonuc"/>
</dbReference>
<dbReference type="CDD" id="cd10455">
    <property type="entry name" value="GIY-YIG_SLX1"/>
    <property type="match status" value="1"/>
</dbReference>
<dbReference type="KEGG" id="clec:106666153"/>
<organism evidence="12 13">
    <name type="scientific">Cimex lectularius</name>
    <name type="common">Bed bug</name>
    <name type="synonym">Acanthia lectularia</name>
    <dbReference type="NCBI Taxonomy" id="79782"/>
    <lineage>
        <taxon>Eukaryota</taxon>
        <taxon>Metazoa</taxon>
        <taxon>Ecdysozoa</taxon>
        <taxon>Arthropoda</taxon>
        <taxon>Hexapoda</taxon>
        <taxon>Insecta</taxon>
        <taxon>Pterygota</taxon>
        <taxon>Neoptera</taxon>
        <taxon>Paraneoptera</taxon>
        <taxon>Hemiptera</taxon>
        <taxon>Heteroptera</taxon>
        <taxon>Panheteroptera</taxon>
        <taxon>Cimicomorpha</taxon>
        <taxon>Cimicidae</taxon>
        <taxon>Cimex</taxon>
    </lineage>
</organism>
<feature type="domain" description="GIY-YIG" evidence="11">
    <location>
        <begin position="10"/>
        <end position="93"/>
    </location>
</feature>
<keyword evidence="2 10" id="KW-0255">Endonuclease</keyword>
<evidence type="ECO:0000256" key="9">
    <source>
        <dbReference type="ARBA" id="ARBA00023242"/>
    </source>
</evidence>
<comment type="function">
    <text evidence="10">Catalytic subunit of a heterodimeric structure-specific endonuclease that resolves DNA secondary structures generated during DNA repair and recombination. Has endonuclease activity towards branched DNA substrates, introducing single-strand cuts in duplex DNA close to junctions with ss-DNA.</text>
</comment>
<evidence type="ECO:0000256" key="1">
    <source>
        <dbReference type="ARBA" id="ARBA00022722"/>
    </source>
</evidence>
<gene>
    <name evidence="12" type="primary">106666153</name>
</gene>
<proteinExistence type="inferred from homology"/>
<name>A0A8I6RNB9_CIMLE</name>
<dbReference type="PROSITE" id="PS50164">
    <property type="entry name" value="GIY_YIG"/>
    <property type="match status" value="1"/>
</dbReference>
<reference evidence="12" key="1">
    <citation type="submission" date="2022-01" db="UniProtKB">
        <authorList>
            <consortium name="EnsemblMetazoa"/>
        </authorList>
    </citation>
    <scope>IDENTIFICATION</scope>
</reference>
<evidence type="ECO:0000256" key="7">
    <source>
        <dbReference type="ARBA" id="ARBA00023172"/>
    </source>
</evidence>
<dbReference type="Gene3D" id="3.30.40.10">
    <property type="entry name" value="Zinc/RING finger domain, C3HC4 (zinc finger)"/>
    <property type="match status" value="1"/>
</dbReference>
<dbReference type="AlphaFoldDB" id="A0A8I6RNB9"/>
<dbReference type="InterPro" id="IPR050381">
    <property type="entry name" value="SLX1_endonuclease"/>
</dbReference>
<sequence length="254" mass="29328">MEVSSKRKQVDYTVYFLYCLNEKHLGDVYIGYTVDPKRRLKQHNLGMIKGGAKKTDRKGPWEMILRVRGFRNEISALRFEWSWQNATKRNAIVSQTGRKKRKESKLSFNMRLLDALLNIGPWNRAPLEVLVLHPEYLLDSEPLLPNCPDHIAVSTRGDEEEEGCVDLNVNEMSNCFICKGPIFKQDEHILHCYNTCHSLFHINCCADLFTKGTYHIIPTKGNCPCCKGTLIWSKLVRSVILCDSFQETPMNELF</sequence>
<keyword evidence="4" id="KW-0863">Zinc-finger</keyword>
<dbReference type="Gene3D" id="3.40.1440.10">
    <property type="entry name" value="GIY-YIG endonuclease"/>
    <property type="match status" value="1"/>
</dbReference>
<dbReference type="PANTHER" id="PTHR20208:SF10">
    <property type="entry name" value="STRUCTURE-SPECIFIC ENDONUCLEASE SUBUNIT SLX1"/>
    <property type="match status" value="1"/>
</dbReference>
<evidence type="ECO:0000259" key="11">
    <source>
        <dbReference type="PROSITE" id="PS50164"/>
    </source>
</evidence>
<evidence type="ECO:0000313" key="13">
    <source>
        <dbReference type="Proteomes" id="UP000494040"/>
    </source>
</evidence>
<comment type="similarity">
    <text evidence="10">Belongs to the SLX1 family.</text>
</comment>
<dbReference type="GO" id="GO:0000724">
    <property type="term" value="P:double-strand break repair via homologous recombination"/>
    <property type="evidence" value="ECO:0007669"/>
    <property type="project" value="TreeGrafter"/>
</dbReference>
<dbReference type="OMA" id="HINCCAD"/>
<comment type="cofactor">
    <cofactor evidence="10">
        <name>a divalent metal cation</name>
        <dbReference type="ChEBI" id="CHEBI:60240"/>
    </cofactor>
</comment>
<evidence type="ECO:0000313" key="12">
    <source>
        <dbReference type="EnsemblMetazoa" id="XP_014248596.1"/>
    </source>
</evidence>
<dbReference type="OrthoDB" id="24645at2759"/>
<keyword evidence="5 10" id="KW-0378">Hydrolase</keyword>